<evidence type="ECO:0000256" key="4">
    <source>
        <dbReference type="ARBA" id="ARBA00023136"/>
    </source>
</evidence>
<feature type="region of interest" description="Disordered" evidence="5">
    <location>
        <begin position="276"/>
        <end position="296"/>
    </location>
</feature>
<comment type="caution">
    <text evidence="8">The sequence shown here is derived from an EMBL/GenBank/DDBJ whole genome shotgun (WGS) entry which is preliminary data.</text>
</comment>
<evidence type="ECO:0000256" key="2">
    <source>
        <dbReference type="ARBA" id="ARBA00022692"/>
    </source>
</evidence>
<dbReference type="RefSeq" id="WP_105482960.1">
    <property type="nucleotide sequence ID" value="NZ_NIGF01000004.1"/>
</dbReference>
<keyword evidence="9" id="KW-1185">Reference proteome</keyword>
<feature type="transmembrane region" description="Helical" evidence="6">
    <location>
        <begin position="142"/>
        <end position="168"/>
    </location>
</feature>
<proteinExistence type="predicted"/>
<keyword evidence="4 6" id="KW-0472">Membrane</keyword>
<reference evidence="8 9" key="1">
    <citation type="journal article" date="2018" name="Syst. Appl. Microbiol.">
        <title>Abditibacterium utsteinense sp. nov., the first cultivated member of candidate phylum FBP, isolated from ice-free Antarctic soil samples.</title>
        <authorList>
            <person name="Tahon G."/>
            <person name="Tytgat B."/>
            <person name="Lebbe L."/>
            <person name="Carlier A."/>
            <person name="Willems A."/>
        </authorList>
    </citation>
    <scope>NUCLEOTIDE SEQUENCE [LARGE SCALE GENOMIC DNA]</scope>
    <source>
        <strain evidence="8 9">LMG 29911</strain>
    </source>
</reference>
<feature type="transmembrane region" description="Helical" evidence="6">
    <location>
        <begin position="452"/>
        <end position="475"/>
    </location>
</feature>
<dbReference type="InParanoid" id="A0A2S8SUW4"/>
<evidence type="ECO:0000256" key="1">
    <source>
        <dbReference type="ARBA" id="ARBA00004141"/>
    </source>
</evidence>
<feature type="transmembrane region" description="Helical" evidence="6">
    <location>
        <begin position="180"/>
        <end position="199"/>
    </location>
</feature>
<feature type="transmembrane region" description="Helical" evidence="6">
    <location>
        <begin position="413"/>
        <end position="432"/>
    </location>
</feature>
<dbReference type="Pfam" id="PF01061">
    <property type="entry name" value="ABC2_membrane"/>
    <property type="match status" value="1"/>
</dbReference>
<dbReference type="GO" id="GO:0140359">
    <property type="term" value="F:ABC-type transporter activity"/>
    <property type="evidence" value="ECO:0007669"/>
    <property type="project" value="InterPro"/>
</dbReference>
<feature type="transmembrane region" description="Helical" evidence="6">
    <location>
        <begin position="360"/>
        <end position="381"/>
    </location>
</feature>
<feature type="domain" description="ABC-2 type transporter transmembrane" evidence="7">
    <location>
        <begin position="4"/>
        <end position="180"/>
    </location>
</feature>
<dbReference type="GO" id="GO:0005886">
    <property type="term" value="C:plasma membrane"/>
    <property type="evidence" value="ECO:0007669"/>
    <property type="project" value="UniProtKB-SubCell"/>
</dbReference>
<dbReference type="PANTHER" id="PTHR43471:SF12">
    <property type="entry name" value="HYPOTHETICAL MEMBRANE PROTEIN, CONSERVED"/>
    <property type="match status" value="1"/>
</dbReference>
<feature type="transmembrane region" description="Helical" evidence="6">
    <location>
        <begin position="536"/>
        <end position="558"/>
    </location>
</feature>
<dbReference type="Proteomes" id="UP000237684">
    <property type="component" value="Unassembled WGS sequence"/>
</dbReference>
<evidence type="ECO:0000256" key="5">
    <source>
        <dbReference type="SAM" id="MobiDB-lite"/>
    </source>
</evidence>
<feature type="transmembrane region" description="Helical" evidence="6">
    <location>
        <begin position="109"/>
        <end position="136"/>
    </location>
</feature>
<dbReference type="InterPro" id="IPR013525">
    <property type="entry name" value="ABC2_TM"/>
</dbReference>
<evidence type="ECO:0000313" key="9">
    <source>
        <dbReference type="Proteomes" id="UP000237684"/>
    </source>
</evidence>
<evidence type="ECO:0000256" key="3">
    <source>
        <dbReference type="ARBA" id="ARBA00022989"/>
    </source>
</evidence>
<gene>
    <name evidence="8" type="ORF">B1R32_10474</name>
</gene>
<name>A0A2S8SUW4_9BACT</name>
<dbReference type="PANTHER" id="PTHR43471">
    <property type="entry name" value="ABC TRANSPORTER PERMEASE"/>
    <property type="match status" value="1"/>
</dbReference>
<sequence length="579" mass="63455">MNPLLSREIRERFRDGRAFVLVLVLSAGLSLFFAWLFRQSADANLAAGATSTATSKLTGHAIFSQLAWSQTLGWFLIAPALTSSAIAYERERGWFDSLLLSSLLPRQVVLGKWAAALLYAGLLYCVTLPFLALTFLLGGVSARQFCLILILHAACALCASAIGLAASAWSPRASTALRTAYGLIFCGFGASLFGAAAAGELPFRFPAVPGENFFFTWLGRTNPLLRAIEISGDLAFQRLGTCLGFLSFLTLFFLWVATYYARRPLEEAPSIEKRAAKKKAKSTKNQAVTKNEARQSHSEIPLVSRLHFANPILDREVRAKFRMRQPPLGVIISEIILGILVAFFYARTLYWAFFEPRYRILIWVGVCFTALIVSMMSAAVMGSNAFSREREGGTWEGVQLSLLSPGEILRGKIFASLITCALFSLPVWPLLLPCVTWNAGFTAGGSGIISPLSALSCVAIGAATVWSYTFVGLWFGRNAARTGRASGQTLGLLSAFLLFWPFLESRISPQIFALFHPFVAFSTTPKANLDTVWNIVVPYCALHGIFGLAMWFLLRAFLARELVPARKSTKNEANLTNSI</sequence>
<feature type="transmembrane region" description="Helical" evidence="6">
    <location>
        <begin position="72"/>
        <end position="88"/>
    </location>
</feature>
<dbReference type="EMBL" id="NIGF01000004">
    <property type="protein sequence ID" value="PQV64581.1"/>
    <property type="molecule type" value="Genomic_DNA"/>
</dbReference>
<dbReference type="OrthoDB" id="9815855at2"/>
<comment type="subcellular location">
    <subcellularLocation>
        <location evidence="1">Membrane</location>
        <topology evidence="1">Multi-pass membrane protein</topology>
    </subcellularLocation>
</comment>
<keyword evidence="2 6" id="KW-0812">Transmembrane</keyword>
<organism evidence="8 9">
    <name type="scientific">Abditibacterium utsteinense</name>
    <dbReference type="NCBI Taxonomy" id="1960156"/>
    <lineage>
        <taxon>Bacteria</taxon>
        <taxon>Pseudomonadati</taxon>
        <taxon>Abditibacteriota</taxon>
        <taxon>Abditibacteriia</taxon>
        <taxon>Abditibacteriales</taxon>
        <taxon>Abditibacteriaceae</taxon>
        <taxon>Abditibacterium</taxon>
    </lineage>
</organism>
<evidence type="ECO:0000313" key="8">
    <source>
        <dbReference type="EMBL" id="PQV64581.1"/>
    </source>
</evidence>
<feature type="transmembrane region" description="Helical" evidence="6">
    <location>
        <begin position="487"/>
        <end position="503"/>
    </location>
</feature>
<evidence type="ECO:0000256" key="6">
    <source>
        <dbReference type="SAM" id="Phobius"/>
    </source>
</evidence>
<protein>
    <submittedName>
        <fullName evidence="8">ABC-2 type transporter</fullName>
    </submittedName>
</protein>
<accession>A0A2S8SUW4</accession>
<feature type="transmembrane region" description="Helical" evidence="6">
    <location>
        <begin position="328"/>
        <end position="354"/>
    </location>
</feature>
<keyword evidence="3 6" id="KW-1133">Transmembrane helix</keyword>
<feature type="transmembrane region" description="Helical" evidence="6">
    <location>
        <begin position="243"/>
        <end position="261"/>
    </location>
</feature>
<dbReference type="AlphaFoldDB" id="A0A2S8SUW4"/>
<evidence type="ECO:0000259" key="7">
    <source>
        <dbReference type="Pfam" id="PF01061"/>
    </source>
</evidence>